<keyword evidence="5" id="KW-1185">Reference proteome</keyword>
<dbReference type="RefSeq" id="XP_001739115.1">
    <property type="nucleotide sequence ID" value="XM_001739063.1"/>
</dbReference>
<dbReference type="GeneID" id="5884241"/>
<dbReference type="VEuPathDB" id="AmoebaDB:EDI_229030"/>
<gene>
    <name evidence="4" type="ORF">EDI_229030</name>
</gene>
<protein>
    <submittedName>
        <fullName evidence="4">TATA-binding protein-associated phosphoprotein, putative</fullName>
        <ecNumber evidence="4">2.7.7.7</ecNumber>
    </submittedName>
</protein>
<evidence type="ECO:0000313" key="5">
    <source>
        <dbReference type="Proteomes" id="UP000008076"/>
    </source>
</evidence>
<dbReference type="EMBL" id="DS549908">
    <property type="protein sequence ID" value="EDR24525.1"/>
    <property type="molecule type" value="Genomic_DNA"/>
</dbReference>
<dbReference type="PANTHER" id="PTHR46138:SF1">
    <property type="entry name" value="PROTEIN DR1"/>
    <property type="match status" value="1"/>
</dbReference>
<feature type="domain" description="Transcription factor CBF/NF-Y/archaeal histone" evidence="3">
    <location>
        <begin position="225"/>
        <end position="288"/>
    </location>
</feature>
<keyword evidence="4" id="KW-0548">Nucleotidyltransferase</keyword>
<dbReference type="KEGG" id="edi:EDI_229030"/>
<dbReference type="GO" id="GO:0003887">
    <property type="term" value="F:DNA-directed DNA polymerase activity"/>
    <property type="evidence" value="ECO:0007669"/>
    <property type="project" value="UniProtKB-EC"/>
</dbReference>
<dbReference type="InterPro" id="IPR003958">
    <property type="entry name" value="CBFA_NFYB_domain"/>
</dbReference>
<dbReference type="eggNOG" id="KOG0871">
    <property type="taxonomic scope" value="Eukaryota"/>
</dbReference>
<dbReference type="GO" id="GO:0051123">
    <property type="term" value="P:RNA polymerase II preinitiation complex assembly"/>
    <property type="evidence" value="ECO:0007669"/>
    <property type="project" value="TreeGrafter"/>
</dbReference>
<dbReference type="Pfam" id="PF00808">
    <property type="entry name" value="CBFD_NFYB_HMF"/>
    <property type="match status" value="1"/>
</dbReference>
<name>B0ELT2_ENTDS</name>
<dbReference type="Gene3D" id="1.10.20.10">
    <property type="entry name" value="Histone, subunit A"/>
    <property type="match status" value="1"/>
</dbReference>
<evidence type="ECO:0000256" key="2">
    <source>
        <dbReference type="ARBA" id="ARBA00023242"/>
    </source>
</evidence>
<dbReference type="GO" id="GO:0000122">
    <property type="term" value="P:negative regulation of transcription by RNA polymerase II"/>
    <property type="evidence" value="ECO:0007669"/>
    <property type="project" value="InterPro"/>
</dbReference>
<dbReference type="CDD" id="cd22905">
    <property type="entry name" value="HFD_Dr1"/>
    <property type="match status" value="1"/>
</dbReference>
<dbReference type="AlphaFoldDB" id="B0ELT2"/>
<evidence type="ECO:0000259" key="3">
    <source>
        <dbReference type="Pfam" id="PF00808"/>
    </source>
</evidence>
<dbReference type="GO" id="GO:0016251">
    <property type="term" value="F:RNA polymerase II general transcription initiation factor activity"/>
    <property type="evidence" value="ECO:0007669"/>
    <property type="project" value="TreeGrafter"/>
</dbReference>
<dbReference type="GO" id="GO:0046982">
    <property type="term" value="F:protein heterodimerization activity"/>
    <property type="evidence" value="ECO:0007669"/>
    <property type="project" value="InterPro"/>
</dbReference>
<dbReference type="EC" id="2.7.7.7" evidence="4"/>
<dbReference type="InterPro" id="IPR042225">
    <property type="entry name" value="Ncb2"/>
</dbReference>
<dbReference type="GO" id="GO:0017025">
    <property type="term" value="F:TBP-class protein binding"/>
    <property type="evidence" value="ECO:0007669"/>
    <property type="project" value="TreeGrafter"/>
</dbReference>
<dbReference type="Proteomes" id="UP000008076">
    <property type="component" value="Unassembled WGS sequence"/>
</dbReference>
<proteinExistence type="predicted"/>
<dbReference type="OrthoDB" id="27686at2759"/>
<organism evidence="5">
    <name type="scientific">Entamoeba dispar (strain ATCC PRA-260 / SAW760)</name>
    <dbReference type="NCBI Taxonomy" id="370354"/>
    <lineage>
        <taxon>Eukaryota</taxon>
        <taxon>Amoebozoa</taxon>
        <taxon>Evosea</taxon>
        <taxon>Archamoebae</taxon>
        <taxon>Mastigamoebida</taxon>
        <taxon>Entamoebidae</taxon>
        <taxon>Entamoeba</taxon>
    </lineage>
</organism>
<accession>B0ELT2</accession>
<keyword evidence="4" id="KW-0808">Transferase</keyword>
<dbReference type="InterPro" id="IPR009072">
    <property type="entry name" value="Histone-fold"/>
</dbReference>
<comment type="subcellular location">
    <subcellularLocation>
        <location evidence="1">Nucleus</location>
    </subcellularLocation>
</comment>
<dbReference type="SUPFAM" id="SSF47113">
    <property type="entry name" value="Histone-fold"/>
    <property type="match status" value="1"/>
</dbReference>
<evidence type="ECO:0000256" key="1">
    <source>
        <dbReference type="ARBA" id="ARBA00004123"/>
    </source>
</evidence>
<evidence type="ECO:0000313" key="4">
    <source>
        <dbReference type="EMBL" id="EDR24525.1"/>
    </source>
</evidence>
<sequence length="374" mass="43125">MIKFFRMKSSKPTNGNENNPAYFINIRNYKVYEQSIFLALLNQYFDITLRLPIKQAKVFEQILVVDSISREEDYIDVVCFIDKRCSERYNFDLTHGIAKKTCQRRFETNKLTESLHFLSDIITEFGYVLERRNTKGKKGTLKCDLIDKIFLNNKLLFNKDDIIKKGKIINQYLCELFVSSRITVKKNDLFLSKTGNNGKGTYKIKPNQKVKKEEPYEFMSEENCLPKTSINKLIKENLSNSIRVSADFRDVVADCGVEFIHIIAAQAKDVAANTNRKTLSTDHVLTALSDLGLGDYNDELRELVDSQLKEVSKKPQEPEMSQEEKIRKQKEYEMNASKKIEEQYGKEAFQALMSSLDRSCGNDSSNITNIDGLN</sequence>
<dbReference type="GO" id="GO:0017054">
    <property type="term" value="C:negative cofactor 2 complex"/>
    <property type="evidence" value="ECO:0007669"/>
    <property type="project" value="InterPro"/>
</dbReference>
<reference evidence="5" key="1">
    <citation type="submission" date="2007-12" db="EMBL/GenBank/DDBJ databases">
        <title>Annotation of Entamoeba dispar SAW760.</title>
        <authorList>
            <person name="Lorenzi H."/>
            <person name="Inman J."/>
            <person name="Schobel S."/>
            <person name="Amedeo P."/>
            <person name="Caler E."/>
        </authorList>
    </citation>
    <scope>NUCLEOTIDE SEQUENCE [LARGE SCALE GENOMIC DNA]</scope>
    <source>
        <strain evidence="5">ATCC PRA-260 / SAW760</strain>
    </source>
</reference>
<dbReference type="PANTHER" id="PTHR46138">
    <property type="entry name" value="PROTEIN DR1"/>
    <property type="match status" value="1"/>
</dbReference>
<keyword evidence="2" id="KW-0539">Nucleus</keyword>